<dbReference type="PANTHER" id="PTHR43752:SF2">
    <property type="entry name" value="BNR_ASP-BOX REPEAT FAMILY PROTEIN"/>
    <property type="match status" value="1"/>
</dbReference>
<name>A0A1H5VZ22_9BACT</name>
<sequence length="377" mass="42001">MKPLVDPSIVAQADGIVRVDKADPQLRYAFLPIVFPSSHASNLMQLRNGDLLCVWFSGSWEGESGVAIVLSRLDHGSKRWSKPIIIDHHDGQSYQNPMLFEAPDGVLHLYHTTQPSNGGENQARVLEVLSHDGGHTWSQPRQLLERAGAFTRHPMVVLPDGRWLLPLTVMTSEGIGSGADTNYSVMDISADHGSTWTECAVPHSEALVQPTLVEVVPHKWISLFRDRRSMWMYRSESSDGCKWSEPTKIALPNNNASTQMIRLKDGHLALVFDNTSKTFGEPASQARKPLSIAISTDNGETWSAVRDIETGRIGYGSLESKPHIPGREEYSYPSVFQTRDGRIHVSFTFRRQTIKDVSFPESWVAAGSTQGQYRPSR</sequence>
<feature type="domain" description="Sialidase" evidence="1">
    <location>
        <begin position="49"/>
        <end position="345"/>
    </location>
</feature>
<dbReference type="PANTHER" id="PTHR43752">
    <property type="entry name" value="BNR/ASP-BOX REPEAT FAMILY PROTEIN"/>
    <property type="match status" value="1"/>
</dbReference>
<dbReference type="Pfam" id="PF13088">
    <property type="entry name" value="BNR_2"/>
    <property type="match status" value="1"/>
</dbReference>
<protein>
    <submittedName>
        <fullName evidence="2">Predicted neuraminidase (Sialidase)</fullName>
    </submittedName>
</protein>
<dbReference type="SUPFAM" id="SSF50939">
    <property type="entry name" value="Sialidases"/>
    <property type="match status" value="1"/>
</dbReference>
<proteinExistence type="predicted"/>
<dbReference type="InterPro" id="IPR036278">
    <property type="entry name" value="Sialidase_sf"/>
</dbReference>
<evidence type="ECO:0000313" key="2">
    <source>
        <dbReference type="EMBL" id="SEF92514.1"/>
    </source>
</evidence>
<dbReference type="AlphaFoldDB" id="A0A1H5VZ22"/>
<organism evidence="2 3">
    <name type="scientific">Bryocella elongata</name>
    <dbReference type="NCBI Taxonomy" id="863522"/>
    <lineage>
        <taxon>Bacteria</taxon>
        <taxon>Pseudomonadati</taxon>
        <taxon>Acidobacteriota</taxon>
        <taxon>Terriglobia</taxon>
        <taxon>Terriglobales</taxon>
        <taxon>Acidobacteriaceae</taxon>
        <taxon>Bryocella</taxon>
    </lineage>
</organism>
<reference evidence="2 3" key="1">
    <citation type="submission" date="2016-10" db="EMBL/GenBank/DDBJ databases">
        <authorList>
            <person name="de Groot N.N."/>
        </authorList>
    </citation>
    <scope>NUCLEOTIDE SEQUENCE [LARGE SCALE GENOMIC DNA]</scope>
    <source>
        <strain evidence="2 3">DSM 22489</strain>
    </source>
</reference>
<dbReference type="CDD" id="cd15482">
    <property type="entry name" value="Sialidase_non-viral"/>
    <property type="match status" value="1"/>
</dbReference>
<evidence type="ECO:0000259" key="1">
    <source>
        <dbReference type="Pfam" id="PF13088"/>
    </source>
</evidence>
<evidence type="ECO:0000313" key="3">
    <source>
        <dbReference type="Proteomes" id="UP000236728"/>
    </source>
</evidence>
<gene>
    <name evidence="2" type="ORF">SAMN05421819_1377</name>
</gene>
<keyword evidence="3" id="KW-1185">Reference proteome</keyword>
<dbReference type="Proteomes" id="UP000236728">
    <property type="component" value="Unassembled WGS sequence"/>
</dbReference>
<accession>A0A1H5VZ22</accession>
<dbReference type="InterPro" id="IPR011040">
    <property type="entry name" value="Sialidase"/>
</dbReference>
<dbReference type="Gene3D" id="2.120.10.10">
    <property type="match status" value="1"/>
</dbReference>
<dbReference type="EMBL" id="FNVA01000002">
    <property type="protein sequence ID" value="SEF92514.1"/>
    <property type="molecule type" value="Genomic_DNA"/>
</dbReference>